<dbReference type="GO" id="GO:0016740">
    <property type="term" value="F:transferase activity"/>
    <property type="evidence" value="ECO:0007669"/>
    <property type="project" value="UniProtKB-KW"/>
</dbReference>
<sequence>MNEEMTEKGERRFSFKSIEEAPHLAVLMEKPDDPLMPGFLFEDPGIVAYYQSRLWEIFPAYQIVITDEKDKGKPIGILNTMPLTWREPLENLPGEGFDWALGCPEMGGNWHCLMYGVIMPEYRGHGLSEKMLRFAKRMGQARGHQGTIAPVRPTRKQDFPHMPMEVYLDKRHEDGRVYDPWLRLHLSLGARVIKVCHRSMTVRLPLDEWHKYGAVPSEENQGELIVPGGLVPVKKIPDEDIGLYEEPNVWMLHEY</sequence>
<dbReference type="Gene3D" id="3.40.630.30">
    <property type="match status" value="1"/>
</dbReference>
<reference evidence="1" key="1">
    <citation type="submission" date="2019-02" db="EMBL/GenBank/DDBJ databases">
        <authorList>
            <person name="Gruber-Vodicka R. H."/>
            <person name="Seah K. B. B."/>
        </authorList>
    </citation>
    <scope>NUCLEOTIDE SEQUENCE</scope>
    <source>
        <strain evidence="1">BECK_M7</strain>
    </source>
</reference>
<gene>
    <name evidence="1" type="ORF">BECKLFY1418B_GA0070995_10279</name>
</gene>
<proteinExistence type="predicted"/>
<dbReference type="AlphaFoldDB" id="A0A450UGG7"/>
<dbReference type="InterPro" id="IPR016181">
    <property type="entry name" value="Acyl_CoA_acyltransferase"/>
</dbReference>
<dbReference type="SUPFAM" id="SSF55729">
    <property type="entry name" value="Acyl-CoA N-acyltransferases (Nat)"/>
    <property type="match status" value="1"/>
</dbReference>
<accession>A0A450UGG7</accession>
<dbReference type="EMBL" id="CAADFF010000027">
    <property type="protein sequence ID" value="VFJ91622.1"/>
    <property type="molecule type" value="Genomic_DNA"/>
</dbReference>
<protein>
    <submittedName>
        <fullName evidence="1">Acetyltransferase (GNAT) family</fullName>
    </submittedName>
</protein>
<organism evidence="1">
    <name type="scientific">Candidatus Kentrum sp. LFY</name>
    <dbReference type="NCBI Taxonomy" id="2126342"/>
    <lineage>
        <taxon>Bacteria</taxon>
        <taxon>Pseudomonadati</taxon>
        <taxon>Pseudomonadota</taxon>
        <taxon>Gammaproteobacteria</taxon>
        <taxon>Candidatus Kentrum</taxon>
    </lineage>
</organism>
<keyword evidence="1" id="KW-0808">Transferase</keyword>
<name>A0A450UGG7_9GAMM</name>
<evidence type="ECO:0000313" key="1">
    <source>
        <dbReference type="EMBL" id="VFJ91622.1"/>
    </source>
</evidence>